<dbReference type="AlphaFoldDB" id="A0A240E7Z8"/>
<accession>A0A240E7Z8</accession>
<protein>
    <submittedName>
        <fullName evidence="1">Ribonuclease T2</fullName>
    </submittedName>
</protein>
<dbReference type="GO" id="GO:0033897">
    <property type="term" value="F:ribonuclease T2 activity"/>
    <property type="evidence" value="ECO:0007669"/>
    <property type="project" value="InterPro"/>
</dbReference>
<name>A0A240E7Z8_9GAMM</name>
<dbReference type="Proteomes" id="UP000219042">
    <property type="component" value="Unassembled WGS sequence"/>
</dbReference>
<reference evidence="2" key="1">
    <citation type="submission" date="2016-09" db="EMBL/GenBank/DDBJ databases">
        <authorList>
            <person name="Varghese N."/>
            <person name="Submissions S."/>
        </authorList>
    </citation>
    <scope>NUCLEOTIDE SEQUENCE [LARGE SCALE GENOMIC DNA]</scope>
    <source>
        <strain evidence="2">ANC 4466</strain>
    </source>
</reference>
<dbReference type="EMBL" id="OANT01000003">
    <property type="protein sequence ID" value="SNX44641.1"/>
    <property type="molecule type" value="Genomic_DNA"/>
</dbReference>
<sequence>MKQLIWLIYATKWLLAGTFGCFLASTVWAAPTGFVLQIELSPAVCTLDSSQRRTRQCLEGYSLTVSGLMPEGVSGKSCETSSVPTLTPVQKRVLMRIMPDEHAQARLWRSVGGCVSMNASQYFRTMVNFAEKLNMPAEVTSPTSIRVNREWLQQRFSQLNAGMPSSALQLGCDSASRNSATLLTDIRVCYQTNGRYKTCHVERVSSCPSQFVIQGSY</sequence>
<gene>
    <name evidence="1" type="ORF">SAMN05421731_103383</name>
</gene>
<proteinExistence type="predicted"/>
<dbReference type="SUPFAM" id="SSF55895">
    <property type="entry name" value="Ribonuclease Rh-like"/>
    <property type="match status" value="1"/>
</dbReference>
<dbReference type="InterPro" id="IPR036430">
    <property type="entry name" value="RNase_T2-like_sf"/>
</dbReference>
<keyword evidence="2" id="KW-1185">Reference proteome</keyword>
<dbReference type="GO" id="GO:0003723">
    <property type="term" value="F:RNA binding"/>
    <property type="evidence" value="ECO:0007669"/>
    <property type="project" value="InterPro"/>
</dbReference>
<dbReference type="Gene3D" id="3.90.730.10">
    <property type="entry name" value="Ribonuclease T2-like"/>
    <property type="match status" value="1"/>
</dbReference>
<organism evidence="1 2">
    <name type="scientific">Acinetobacter puyangensis</name>
    <dbReference type="NCBI Taxonomy" id="1096779"/>
    <lineage>
        <taxon>Bacteria</taxon>
        <taxon>Pseudomonadati</taxon>
        <taxon>Pseudomonadota</taxon>
        <taxon>Gammaproteobacteria</taxon>
        <taxon>Moraxellales</taxon>
        <taxon>Moraxellaceae</taxon>
        <taxon>Acinetobacter</taxon>
    </lineage>
</organism>
<evidence type="ECO:0000313" key="1">
    <source>
        <dbReference type="EMBL" id="SNX44641.1"/>
    </source>
</evidence>
<evidence type="ECO:0000313" key="2">
    <source>
        <dbReference type="Proteomes" id="UP000219042"/>
    </source>
</evidence>
<dbReference type="RefSeq" id="WP_228150394.1">
    <property type="nucleotide sequence ID" value="NZ_BAABHT010000001.1"/>
</dbReference>